<organism evidence="5 6">
    <name type="scientific">Rotaria magnacalcarata</name>
    <dbReference type="NCBI Taxonomy" id="392030"/>
    <lineage>
        <taxon>Eukaryota</taxon>
        <taxon>Metazoa</taxon>
        <taxon>Spiralia</taxon>
        <taxon>Gnathifera</taxon>
        <taxon>Rotifera</taxon>
        <taxon>Eurotatoria</taxon>
        <taxon>Bdelloidea</taxon>
        <taxon>Philodinida</taxon>
        <taxon>Philodinidae</taxon>
        <taxon>Rotaria</taxon>
    </lineage>
</organism>
<dbReference type="Gene3D" id="2.130.10.10">
    <property type="entry name" value="YVTN repeat-like/Quinoprotein amine dehydrogenase"/>
    <property type="match status" value="1"/>
</dbReference>
<evidence type="ECO:0000256" key="3">
    <source>
        <dbReference type="ARBA" id="ARBA00023015"/>
    </source>
</evidence>
<dbReference type="EMBL" id="CAJOBG010039505">
    <property type="protein sequence ID" value="CAF4386806.1"/>
    <property type="molecule type" value="Genomic_DNA"/>
</dbReference>
<evidence type="ECO:0000256" key="1">
    <source>
        <dbReference type="ARBA" id="ARBA00022574"/>
    </source>
</evidence>
<keyword evidence="3" id="KW-0805">Transcription regulation</keyword>
<dbReference type="GO" id="GO:0005525">
    <property type="term" value="F:GTP binding"/>
    <property type="evidence" value="ECO:0007669"/>
    <property type="project" value="InterPro"/>
</dbReference>
<dbReference type="SMART" id="SM00174">
    <property type="entry name" value="RHO"/>
    <property type="match status" value="1"/>
</dbReference>
<dbReference type="CDD" id="cd00157">
    <property type="entry name" value="Rho"/>
    <property type="match status" value="1"/>
</dbReference>
<keyword evidence="1" id="KW-0853">WD repeat</keyword>
<dbReference type="SUPFAM" id="SSF50978">
    <property type="entry name" value="WD40 repeat-like"/>
    <property type="match status" value="1"/>
</dbReference>
<dbReference type="PRINTS" id="PR00449">
    <property type="entry name" value="RASTRNSFRMNG"/>
</dbReference>
<dbReference type="SMART" id="SM00175">
    <property type="entry name" value="RAB"/>
    <property type="match status" value="1"/>
</dbReference>
<keyword evidence="6" id="KW-1185">Reference proteome</keyword>
<dbReference type="InterPro" id="IPR001806">
    <property type="entry name" value="Small_GTPase"/>
</dbReference>
<gene>
    <name evidence="5" type="ORF">OVN521_LOCUS34047</name>
</gene>
<dbReference type="InterPro" id="IPR015943">
    <property type="entry name" value="WD40/YVTN_repeat-like_dom_sf"/>
</dbReference>
<comment type="caution">
    <text evidence="5">The sequence shown here is derived from an EMBL/GenBank/DDBJ whole genome shotgun (WGS) entry which is preliminary data.</text>
</comment>
<keyword evidence="4" id="KW-0804">Transcription</keyword>
<evidence type="ECO:0000313" key="5">
    <source>
        <dbReference type="EMBL" id="CAF4386806.1"/>
    </source>
</evidence>
<dbReference type="AlphaFoldDB" id="A0A820NGZ2"/>
<dbReference type="GO" id="GO:0003924">
    <property type="term" value="F:GTPase activity"/>
    <property type="evidence" value="ECO:0007669"/>
    <property type="project" value="InterPro"/>
</dbReference>
<dbReference type="PROSITE" id="PS51421">
    <property type="entry name" value="RAS"/>
    <property type="match status" value="1"/>
</dbReference>
<dbReference type="PROSITE" id="PS51419">
    <property type="entry name" value="RAB"/>
    <property type="match status" value="1"/>
</dbReference>
<dbReference type="Proteomes" id="UP000663866">
    <property type="component" value="Unassembled WGS sequence"/>
</dbReference>
<dbReference type="Pfam" id="PF00071">
    <property type="entry name" value="Ras"/>
    <property type="match status" value="1"/>
</dbReference>
<keyword evidence="2" id="KW-0677">Repeat</keyword>
<protein>
    <submittedName>
        <fullName evidence="5">Uncharacterized protein</fullName>
    </submittedName>
</protein>
<dbReference type="Gene3D" id="3.40.50.300">
    <property type="entry name" value="P-loop containing nucleotide triphosphate hydrolases"/>
    <property type="match status" value="1"/>
</dbReference>
<evidence type="ECO:0000256" key="2">
    <source>
        <dbReference type="ARBA" id="ARBA00022737"/>
    </source>
</evidence>
<name>A0A820NGZ2_9BILA</name>
<dbReference type="PROSITE" id="PS51420">
    <property type="entry name" value="RHO"/>
    <property type="match status" value="1"/>
</dbReference>
<reference evidence="5" key="1">
    <citation type="submission" date="2021-02" db="EMBL/GenBank/DDBJ databases">
        <authorList>
            <person name="Nowell W R."/>
        </authorList>
    </citation>
    <scope>NUCLEOTIDE SEQUENCE</scope>
</reference>
<feature type="non-terminal residue" evidence="5">
    <location>
        <position position="1"/>
    </location>
</feature>
<dbReference type="PANTHER" id="PTHR10253">
    <property type="entry name" value="POLYCOMB PROTEIN"/>
    <property type="match status" value="1"/>
</dbReference>
<proteinExistence type="predicted"/>
<dbReference type="InterPro" id="IPR036322">
    <property type="entry name" value="WD40_repeat_dom_sf"/>
</dbReference>
<sequence>MAYPNTNVFILCFSIVDPDSYSNILSKWIPELNRYAPRVPIILVGTKLDLRNDPSTLEQLTEKHQRPIAQSQGEYLARICSAKAYLECSSMLNFNIRNVFEQAIETYILHEQRYRNGISNGRRILSAKFQSCSWFNSLGISLDANADDRSDESNGEEEVRSSAKTRTAYSCIQIIKENHRQQIYAVEINNQVQYPDGILFASVGANSIQVYKFDTNTNKTQLVHAYLDPDANEEYFACAWTTIDDKTETSPKVLLAAGGERGVIRILDINRKSQHTALLQTGAINHLTFAKAKPNLLCTASKNFTVTLWDVLSSMCLVVFHGPNGHTDQVLCV</sequence>
<evidence type="ECO:0000256" key="4">
    <source>
        <dbReference type="ARBA" id="ARBA00023163"/>
    </source>
</evidence>
<evidence type="ECO:0000313" key="6">
    <source>
        <dbReference type="Proteomes" id="UP000663866"/>
    </source>
</evidence>
<dbReference type="SUPFAM" id="SSF52540">
    <property type="entry name" value="P-loop containing nucleoside triphosphate hydrolases"/>
    <property type="match status" value="1"/>
</dbReference>
<dbReference type="InterPro" id="IPR027417">
    <property type="entry name" value="P-loop_NTPase"/>
</dbReference>
<dbReference type="InterPro" id="IPR051243">
    <property type="entry name" value="PcG_WD-repeat"/>
</dbReference>
<accession>A0A820NGZ2</accession>